<gene>
    <name evidence="1" type="ORF">EQG79_13590</name>
</gene>
<dbReference type="Proteomes" id="UP000290407">
    <property type="component" value="Unassembled WGS sequence"/>
</dbReference>
<evidence type="ECO:0000313" key="2">
    <source>
        <dbReference type="Proteomes" id="UP000290407"/>
    </source>
</evidence>
<name>A0A4V1RWA9_9BACT</name>
<dbReference type="RefSeq" id="WP_129601847.1">
    <property type="nucleotide sequence ID" value="NZ_SBLB01000003.1"/>
</dbReference>
<reference evidence="1 2" key="1">
    <citation type="submission" date="2019-01" db="EMBL/GenBank/DDBJ databases">
        <title>Spirosoma flava sp. nov., a propanil-degrading bacterium isolated from herbicide-contaminated soil.</title>
        <authorList>
            <person name="Zhang L."/>
            <person name="Jiang J.-D."/>
        </authorList>
    </citation>
    <scope>NUCLEOTIDE SEQUENCE [LARGE SCALE GENOMIC DNA]</scope>
    <source>
        <strain evidence="1 2">TY50</strain>
    </source>
</reference>
<sequence>MDTSTITIEPSKAELMGQLYALAEQLGLGISDLRFLTTDPPLPDGPGPTPLPDLVDGLGLRVQLRVQSGTLQYRYLDSQDWTTAGVVGGSGGVLEPVDIPISTVGQTSFALVNEEPRRSLYLNGVLLGSDEYTIAPPTLTYSGFCTLDPDDTLTLKP</sequence>
<comment type="caution">
    <text evidence="1">The sequence shown here is derived from an EMBL/GenBank/DDBJ whole genome shotgun (WGS) entry which is preliminary data.</text>
</comment>
<organism evidence="1 2">
    <name type="scientific">Spirosoma sordidisoli</name>
    <dbReference type="NCBI Taxonomy" id="2502893"/>
    <lineage>
        <taxon>Bacteria</taxon>
        <taxon>Pseudomonadati</taxon>
        <taxon>Bacteroidota</taxon>
        <taxon>Cytophagia</taxon>
        <taxon>Cytophagales</taxon>
        <taxon>Cytophagaceae</taxon>
        <taxon>Spirosoma</taxon>
    </lineage>
</organism>
<evidence type="ECO:0000313" key="1">
    <source>
        <dbReference type="EMBL" id="RYC69628.1"/>
    </source>
</evidence>
<protein>
    <submittedName>
        <fullName evidence="1">Uncharacterized protein</fullName>
    </submittedName>
</protein>
<proteinExistence type="predicted"/>
<keyword evidence="2" id="KW-1185">Reference proteome</keyword>
<accession>A0A4V1RWA9</accession>
<dbReference type="EMBL" id="SBLB01000003">
    <property type="protein sequence ID" value="RYC69628.1"/>
    <property type="molecule type" value="Genomic_DNA"/>
</dbReference>
<dbReference type="AlphaFoldDB" id="A0A4V1RWA9"/>